<dbReference type="Gene3D" id="3.20.20.140">
    <property type="entry name" value="Metal-dependent hydrolases"/>
    <property type="match status" value="1"/>
</dbReference>
<dbReference type="InterPro" id="IPR006680">
    <property type="entry name" value="Amidohydro-rel"/>
</dbReference>
<evidence type="ECO:0000313" key="2">
    <source>
        <dbReference type="EMBL" id="GJJ13487.1"/>
    </source>
</evidence>
<dbReference type="GO" id="GO:0016810">
    <property type="term" value="F:hydrolase activity, acting on carbon-nitrogen (but not peptide) bonds"/>
    <property type="evidence" value="ECO:0007669"/>
    <property type="project" value="InterPro"/>
</dbReference>
<dbReference type="Pfam" id="PF01979">
    <property type="entry name" value="Amidohydro_1"/>
    <property type="match status" value="1"/>
</dbReference>
<reference evidence="2" key="1">
    <citation type="submission" date="2021-10" db="EMBL/GenBank/DDBJ databases">
        <title>De novo Genome Assembly of Clathrus columnatus (Basidiomycota, Fungi) Using Illumina and Nanopore Sequence Data.</title>
        <authorList>
            <person name="Ogiso-Tanaka E."/>
            <person name="Itagaki H."/>
            <person name="Hosoya T."/>
            <person name="Hosaka K."/>
        </authorList>
    </citation>
    <scope>NUCLEOTIDE SEQUENCE</scope>
    <source>
        <strain evidence="2">MO-923</strain>
    </source>
</reference>
<dbReference type="PANTHER" id="PTHR43135">
    <property type="entry name" value="ALPHA-D-RIBOSE 1-METHYLPHOSPHONATE 5-TRIPHOSPHATE DIPHOSPHATASE"/>
    <property type="match status" value="1"/>
</dbReference>
<dbReference type="InterPro" id="IPR011059">
    <property type="entry name" value="Metal-dep_hydrolase_composite"/>
</dbReference>
<dbReference type="Proteomes" id="UP001050691">
    <property type="component" value="Unassembled WGS sequence"/>
</dbReference>
<dbReference type="PANTHER" id="PTHR43135:SF3">
    <property type="entry name" value="ALPHA-D-RIBOSE 1-METHYLPHOSPHONATE 5-TRIPHOSPHATE DIPHOSPHATASE"/>
    <property type="match status" value="1"/>
</dbReference>
<organism evidence="2 3">
    <name type="scientific">Clathrus columnatus</name>
    <dbReference type="NCBI Taxonomy" id="1419009"/>
    <lineage>
        <taxon>Eukaryota</taxon>
        <taxon>Fungi</taxon>
        <taxon>Dikarya</taxon>
        <taxon>Basidiomycota</taxon>
        <taxon>Agaricomycotina</taxon>
        <taxon>Agaricomycetes</taxon>
        <taxon>Phallomycetidae</taxon>
        <taxon>Phallales</taxon>
        <taxon>Clathraceae</taxon>
        <taxon>Clathrus</taxon>
    </lineage>
</organism>
<sequence>MQLTYVEETALTEDVDIQILAGKLFDPIDLNYISHRLIVVCRQRGIITDVREFSKDEEDVLLRQKNTIDLRGQTVFPGFVDAHVHFFLHPYSETSWDDQATRESVVERTVRAVTHAKRTLLAGFTAVRDLGTEGAGDADISLRKCLSGPDSLIPGPRYFCANRAIVTTGSYGPKGVHNMNKEGVDGITGAEAADGPSQCRQAVRRQVGAGADWIKSRMGRAAPKISSKAITTFLPDELRDIGDTVDQLGVKIAVHLNENITAKKLLKSITPNSIEHGTNLEYSELRELAQRGIFWVPTLAAYHSSAIRTGDASRWESAQVAFKQGLRLSNLKIACGGDTGVFPHGDNALEMKMMFRLGANPKNILRSATLYGWECIRGMQWEGNDGEERIKQLPNLREDISVNGDNDMPFGVIRPGWAADIIATKEDPEKDFEKAITATNISFVMKNGIVYKLGGAEVVVH</sequence>
<comment type="caution">
    <text evidence="2">The sequence shown here is derived from an EMBL/GenBank/DDBJ whole genome shotgun (WGS) entry which is preliminary data.</text>
</comment>
<dbReference type="SUPFAM" id="SSF51556">
    <property type="entry name" value="Metallo-dependent hydrolases"/>
    <property type="match status" value="1"/>
</dbReference>
<dbReference type="InterPro" id="IPR051781">
    <property type="entry name" value="Metallo-dep_Hydrolase"/>
</dbReference>
<evidence type="ECO:0000313" key="3">
    <source>
        <dbReference type="Proteomes" id="UP001050691"/>
    </source>
</evidence>
<dbReference type="Gene3D" id="2.30.40.10">
    <property type="entry name" value="Urease, subunit C, domain 1"/>
    <property type="match status" value="1"/>
</dbReference>
<dbReference type="SUPFAM" id="SSF51338">
    <property type="entry name" value="Composite domain of metallo-dependent hydrolases"/>
    <property type="match status" value="2"/>
</dbReference>
<proteinExistence type="predicted"/>
<name>A0AAV5AFS3_9AGAM</name>
<gene>
    <name evidence="2" type="ORF">Clacol_007741</name>
</gene>
<keyword evidence="3" id="KW-1185">Reference proteome</keyword>
<dbReference type="EMBL" id="BPWL01000008">
    <property type="protein sequence ID" value="GJJ13487.1"/>
    <property type="molecule type" value="Genomic_DNA"/>
</dbReference>
<dbReference type="AlphaFoldDB" id="A0AAV5AFS3"/>
<accession>A0AAV5AFS3</accession>
<feature type="domain" description="Amidohydrolase-related" evidence="1">
    <location>
        <begin position="74"/>
        <end position="376"/>
    </location>
</feature>
<protein>
    <recommendedName>
        <fullName evidence="1">Amidohydrolase-related domain-containing protein</fullName>
    </recommendedName>
</protein>
<dbReference type="InterPro" id="IPR032466">
    <property type="entry name" value="Metal_Hydrolase"/>
</dbReference>
<evidence type="ECO:0000259" key="1">
    <source>
        <dbReference type="Pfam" id="PF01979"/>
    </source>
</evidence>